<proteinExistence type="predicted"/>
<name>A0A919J4L9_9ACTN</name>
<evidence type="ECO:0000256" key="4">
    <source>
        <dbReference type="ARBA" id="ARBA00023033"/>
    </source>
</evidence>
<dbReference type="Proteomes" id="UP000598174">
    <property type="component" value="Unassembled WGS sequence"/>
</dbReference>
<dbReference type="GO" id="GO:0008726">
    <property type="term" value="F:alkanesulfonate monooxygenase activity"/>
    <property type="evidence" value="ECO:0007669"/>
    <property type="project" value="TreeGrafter"/>
</dbReference>
<organism evidence="6 7">
    <name type="scientific">Paractinoplanes ferrugineus</name>
    <dbReference type="NCBI Taxonomy" id="113564"/>
    <lineage>
        <taxon>Bacteria</taxon>
        <taxon>Bacillati</taxon>
        <taxon>Actinomycetota</taxon>
        <taxon>Actinomycetes</taxon>
        <taxon>Micromonosporales</taxon>
        <taxon>Micromonosporaceae</taxon>
        <taxon>Paractinoplanes</taxon>
    </lineage>
</organism>
<gene>
    <name evidence="6" type="primary">ssuD_3</name>
    <name evidence="6" type="ORF">Afe05nite_51070</name>
</gene>
<accession>A0A919J4L9</accession>
<keyword evidence="1" id="KW-0285">Flavoprotein</keyword>
<dbReference type="EMBL" id="BOMM01000047">
    <property type="protein sequence ID" value="GIE13267.1"/>
    <property type="molecule type" value="Genomic_DNA"/>
</dbReference>
<dbReference type="PANTHER" id="PTHR42847">
    <property type="entry name" value="ALKANESULFONATE MONOOXYGENASE"/>
    <property type="match status" value="1"/>
</dbReference>
<evidence type="ECO:0000313" key="7">
    <source>
        <dbReference type="Proteomes" id="UP000598174"/>
    </source>
</evidence>
<evidence type="ECO:0000259" key="5">
    <source>
        <dbReference type="Pfam" id="PF00296"/>
    </source>
</evidence>
<feature type="domain" description="Luciferase-like" evidence="5">
    <location>
        <begin position="14"/>
        <end position="315"/>
    </location>
</feature>
<evidence type="ECO:0000256" key="3">
    <source>
        <dbReference type="ARBA" id="ARBA00023002"/>
    </source>
</evidence>
<protein>
    <submittedName>
        <fullName evidence="6">Alkanesulfonate monooxygenase</fullName>
    </submittedName>
</protein>
<dbReference type="PANTHER" id="PTHR42847:SF4">
    <property type="entry name" value="ALKANESULFONATE MONOOXYGENASE-RELATED"/>
    <property type="match status" value="1"/>
</dbReference>
<dbReference type="InterPro" id="IPR050172">
    <property type="entry name" value="SsuD_RutA_monooxygenase"/>
</dbReference>
<keyword evidence="7" id="KW-1185">Reference proteome</keyword>
<sequence>MKGPNSPGRDNDEFALYTQGPPGTAADPLASLTEAARLADHYGYTGMLLFYNHRSLEPWLLASALIHCTPRLVPLIALQPYAVPPTAAAKMAATLAKLYGRRIDINLIAGADPAELAQIGDTTEHDARYARATEYVQVLRNALESDEPFSHAGEHYRFDRLFLNAFLEPGLRPRVLVAGSSPAGRETAAAVADVTVTHPDPVGTFSRDFAATAPPGAGIGIRIGVLARPTAEQAWNEARARYPIDRAAIVRTRLKQKSPSEWTRRLAVLAAGAETYDEVYWTGAFTSGASSFPLLVGDYEQVGAYLGQYHAAGVRTVLAAGVNTADDYRHADQVFSRFRDGRQPSAFSKLRE</sequence>
<reference evidence="6" key="1">
    <citation type="submission" date="2021-01" db="EMBL/GenBank/DDBJ databases">
        <title>Whole genome shotgun sequence of Actinoplanes ferrugineus NBRC 15555.</title>
        <authorList>
            <person name="Komaki H."/>
            <person name="Tamura T."/>
        </authorList>
    </citation>
    <scope>NUCLEOTIDE SEQUENCE</scope>
    <source>
        <strain evidence="6">NBRC 15555</strain>
    </source>
</reference>
<evidence type="ECO:0000256" key="2">
    <source>
        <dbReference type="ARBA" id="ARBA00022643"/>
    </source>
</evidence>
<keyword evidence="3" id="KW-0560">Oxidoreductase</keyword>
<dbReference type="InterPro" id="IPR011251">
    <property type="entry name" value="Luciferase-like_dom"/>
</dbReference>
<evidence type="ECO:0000313" key="6">
    <source>
        <dbReference type="EMBL" id="GIE13267.1"/>
    </source>
</evidence>
<comment type="caution">
    <text evidence="6">The sequence shown here is derived from an EMBL/GenBank/DDBJ whole genome shotgun (WGS) entry which is preliminary data.</text>
</comment>
<dbReference type="SUPFAM" id="SSF51679">
    <property type="entry name" value="Bacterial luciferase-like"/>
    <property type="match status" value="1"/>
</dbReference>
<keyword evidence="2" id="KW-0288">FMN</keyword>
<dbReference type="RefSeq" id="WP_203819711.1">
    <property type="nucleotide sequence ID" value="NZ_BAAABP010000052.1"/>
</dbReference>
<evidence type="ECO:0000256" key="1">
    <source>
        <dbReference type="ARBA" id="ARBA00022630"/>
    </source>
</evidence>
<keyword evidence="4 6" id="KW-0503">Monooxygenase</keyword>
<dbReference type="InterPro" id="IPR036661">
    <property type="entry name" value="Luciferase-like_sf"/>
</dbReference>
<dbReference type="Gene3D" id="3.20.20.30">
    <property type="entry name" value="Luciferase-like domain"/>
    <property type="match status" value="1"/>
</dbReference>
<dbReference type="GO" id="GO:0046306">
    <property type="term" value="P:alkanesulfonate catabolic process"/>
    <property type="evidence" value="ECO:0007669"/>
    <property type="project" value="TreeGrafter"/>
</dbReference>
<dbReference type="AlphaFoldDB" id="A0A919J4L9"/>
<dbReference type="Pfam" id="PF00296">
    <property type="entry name" value="Bac_luciferase"/>
    <property type="match status" value="1"/>
</dbReference>